<accession>A0A7G9SP71</accession>
<dbReference type="AlphaFoldDB" id="A0A7G9SP71"/>
<reference evidence="3 4" key="1">
    <citation type="submission" date="2020-08" db="EMBL/GenBank/DDBJ databases">
        <title>Genome sequence of Thermomonas carbonis KCTC 42013T.</title>
        <authorList>
            <person name="Hyun D.-W."/>
            <person name="Bae J.-W."/>
        </authorList>
    </citation>
    <scope>NUCLEOTIDE SEQUENCE [LARGE SCALE GENOMIC DNA]</scope>
    <source>
        <strain evidence="3 4">KCTC 42013</strain>
    </source>
</reference>
<evidence type="ECO:0000259" key="2">
    <source>
        <dbReference type="Pfam" id="PF10030"/>
    </source>
</evidence>
<sequence>MAVETKRAGKRSPWSMRLAGLGLLLCSGWAMSADQCPALRGRQGDAEVATRIAAIACDEHLRWNRPFIDTDGRLASSAVYEAESRGLQDGGSPWRRVAFYWQSAGLLSPMAAKSGATDCNYAINSTYPGLGCRGFVVDNPWSAAFISWVMQRAGVPGFRSSASHFDYVRAARVDPERSPYRFLDPMAAAPAVGDLLCYVRTNRVYGFRGLSDTIDGGASGLAMHCDAVVAANPGGDGKAYAVGGNVQQAVTMRQFNLNASGQLWGVPQRTEGDVECSPDTQGACNFNRQDWAVLLKLKSQAELALIGPVQPPSYLPNQVVPQQCCVNCVVGSGVPRCPAPGQLPLQPPLEGQLQGSE</sequence>
<keyword evidence="4" id="KW-1185">Reference proteome</keyword>
<dbReference type="KEGG" id="tcn:H9L16_13420"/>
<gene>
    <name evidence="3" type="ORF">H9L16_13420</name>
</gene>
<feature type="signal peptide" evidence="1">
    <location>
        <begin position="1"/>
        <end position="32"/>
    </location>
</feature>
<dbReference type="InterPro" id="IPR014545">
    <property type="entry name" value="UCP028415"/>
</dbReference>
<dbReference type="RefSeq" id="WP_187552164.1">
    <property type="nucleotide sequence ID" value="NZ_BMZL01000001.1"/>
</dbReference>
<dbReference type="EMBL" id="CP060719">
    <property type="protein sequence ID" value="QNN69646.1"/>
    <property type="molecule type" value="Genomic_DNA"/>
</dbReference>
<protein>
    <submittedName>
        <fullName evidence="3">DUF2272 domain-containing protein</fullName>
    </submittedName>
</protein>
<evidence type="ECO:0000313" key="4">
    <source>
        <dbReference type="Proteomes" id="UP000515804"/>
    </source>
</evidence>
<organism evidence="3 4">
    <name type="scientific">Thermomonas carbonis</name>
    <dbReference type="NCBI Taxonomy" id="1463158"/>
    <lineage>
        <taxon>Bacteria</taxon>
        <taxon>Pseudomonadati</taxon>
        <taxon>Pseudomonadota</taxon>
        <taxon>Gammaproteobacteria</taxon>
        <taxon>Lysobacterales</taxon>
        <taxon>Lysobacteraceae</taxon>
        <taxon>Thermomonas</taxon>
    </lineage>
</organism>
<dbReference type="PIRSF" id="PIRSF028415">
    <property type="entry name" value="UCP028415"/>
    <property type="match status" value="1"/>
</dbReference>
<feature type="chain" id="PRO_5029015756" evidence="1">
    <location>
        <begin position="33"/>
        <end position="357"/>
    </location>
</feature>
<proteinExistence type="predicted"/>
<keyword evidence="1" id="KW-0732">Signal</keyword>
<dbReference type="Pfam" id="PF10030">
    <property type="entry name" value="DUF2272"/>
    <property type="match status" value="1"/>
</dbReference>
<dbReference type="Proteomes" id="UP000515804">
    <property type="component" value="Chromosome"/>
</dbReference>
<dbReference type="InterPro" id="IPR019262">
    <property type="entry name" value="DUF2272"/>
</dbReference>
<name>A0A7G9SP71_9GAMM</name>
<feature type="domain" description="DUF2272" evidence="2">
    <location>
        <begin position="92"/>
        <end position="297"/>
    </location>
</feature>
<evidence type="ECO:0000256" key="1">
    <source>
        <dbReference type="SAM" id="SignalP"/>
    </source>
</evidence>
<evidence type="ECO:0000313" key="3">
    <source>
        <dbReference type="EMBL" id="QNN69646.1"/>
    </source>
</evidence>